<feature type="compositionally biased region" description="Polar residues" evidence="1">
    <location>
        <begin position="79"/>
        <end position="91"/>
    </location>
</feature>
<feature type="region of interest" description="Disordered" evidence="1">
    <location>
        <begin position="70"/>
        <end position="91"/>
    </location>
</feature>
<dbReference type="AlphaFoldDB" id="A1AR16"/>
<proteinExistence type="predicted"/>
<organism evidence="2 3">
    <name type="scientific">Pelobacter propionicus (strain DSM 2379 / NBRC 103807 / OttBd1)</name>
    <dbReference type="NCBI Taxonomy" id="338966"/>
    <lineage>
        <taxon>Bacteria</taxon>
        <taxon>Pseudomonadati</taxon>
        <taxon>Thermodesulfobacteriota</taxon>
        <taxon>Desulfuromonadia</taxon>
        <taxon>Desulfuromonadales</taxon>
        <taxon>Desulfuromonadaceae</taxon>
        <taxon>Pelobacter</taxon>
    </lineage>
</organism>
<reference evidence="2 3" key="1">
    <citation type="submission" date="2006-10" db="EMBL/GenBank/DDBJ databases">
        <title>Complete sequence of chromosome of Pelobacter propionicus DSM 2379.</title>
        <authorList>
            <consortium name="US DOE Joint Genome Institute"/>
            <person name="Copeland A."/>
            <person name="Lucas S."/>
            <person name="Lapidus A."/>
            <person name="Barry K."/>
            <person name="Detter J.C."/>
            <person name="Glavina del Rio T."/>
            <person name="Hammon N."/>
            <person name="Israni S."/>
            <person name="Dalin E."/>
            <person name="Tice H."/>
            <person name="Pitluck S."/>
            <person name="Saunders E."/>
            <person name="Brettin T."/>
            <person name="Bruce D."/>
            <person name="Han C."/>
            <person name="Tapia R."/>
            <person name="Schmutz J."/>
            <person name="Larimer F."/>
            <person name="Land M."/>
            <person name="Hauser L."/>
            <person name="Kyrpides N."/>
            <person name="Kim E."/>
            <person name="Lovley D."/>
            <person name="Richardson P."/>
        </authorList>
    </citation>
    <scope>NUCLEOTIDE SEQUENCE [LARGE SCALE GENOMIC DNA]</scope>
    <source>
        <strain evidence="3">DSM 2379 / NBRC 103807 / OttBd1</strain>
    </source>
</reference>
<gene>
    <name evidence="2" type="ordered locus">Ppro_2178</name>
</gene>
<name>A1AR16_PELPD</name>
<protein>
    <submittedName>
        <fullName evidence="2">Uncharacterized protein</fullName>
    </submittedName>
</protein>
<accession>A1AR16</accession>
<evidence type="ECO:0000313" key="2">
    <source>
        <dbReference type="EMBL" id="ABK99786.1"/>
    </source>
</evidence>
<sequence length="91" mass="10191">MLLDFNYFQPINQQPPHRGYVKKKKQVSNKTTCLHRERVVKYAVMSCQVGGKARQERWCKHSVTPCLREGATALGESVPTPSAKSSTRAGS</sequence>
<dbReference type="EMBL" id="CP000482">
    <property type="protein sequence ID" value="ABK99786.1"/>
    <property type="molecule type" value="Genomic_DNA"/>
</dbReference>
<evidence type="ECO:0000256" key="1">
    <source>
        <dbReference type="SAM" id="MobiDB-lite"/>
    </source>
</evidence>
<evidence type="ECO:0000313" key="3">
    <source>
        <dbReference type="Proteomes" id="UP000006732"/>
    </source>
</evidence>
<dbReference type="KEGG" id="ppd:Ppro_2178"/>
<dbReference type="Proteomes" id="UP000006732">
    <property type="component" value="Chromosome"/>
</dbReference>
<keyword evidence="3" id="KW-1185">Reference proteome</keyword>
<dbReference type="HOGENOM" id="CLU_2424317_0_0_7"/>